<name>A0A5P8VSF0_9NOSO</name>
<dbReference type="InterPro" id="IPR029470">
    <property type="entry name" value="PDDEXK_4"/>
</dbReference>
<evidence type="ECO:0008006" key="3">
    <source>
        <dbReference type="Google" id="ProtNLM"/>
    </source>
</evidence>
<dbReference type="Pfam" id="PF14281">
    <property type="entry name" value="PDDEXK_4"/>
    <property type="match status" value="1"/>
</dbReference>
<reference evidence="1 2" key="1">
    <citation type="submission" date="2019-10" db="EMBL/GenBank/DDBJ databases">
        <title>Genomic and transcriptomic insights into the perfect genentic adaptation of a filamentous nitrogen-fixing cyanobacterium to rice fields.</title>
        <authorList>
            <person name="Chen Z."/>
        </authorList>
    </citation>
    <scope>NUCLEOTIDE SEQUENCE [LARGE SCALE GENOMIC DNA]</scope>
    <source>
        <strain evidence="1">CCNUC1</strain>
    </source>
</reference>
<evidence type="ECO:0000313" key="2">
    <source>
        <dbReference type="Proteomes" id="UP000326678"/>
    </source>
</evidence>
<organism evidence="1 2">
    <name type="scientific">Nostoc sphaeroides CCNUC1</name>
    <dbReference type="NCBI Taxonomy" id="2653204"/>
    <lineage>
        <taxon>Bacteria</taxon>
        <taxon>Bacillati</taxon>
        <taxon>Cyanobacteriota</taxon>
        <taxon>Cyanophyceae</taxon>
        <taxon>Nostocales</taxon>
        <taxon>Nostocaceae</taxon>
        <taxon>Nostoc</taxon>
    </lineage>
</organism>
<gene>
    <name evidence="1" type="ORF">GXM_00775</name>
</gene>
<accession>A0A5P8VSF0</accession>
<dbReference type="RefSeq" id="WP_152588210.1">
    <property type="nucleotide sequence ID" value="NZ_CP045226.1"/>
</dbReference>
<protein>
    <recommendedName>
        <fullName evidence="3">PD-(D/E)XK nuclease family protein</fullName>
    </recommendedName>
</protein>
<proteinExistence type="predicted"/>
<dbReference type="Proteomes" id="UP000326678">
    <property type="component" value="Chromosome Gxm1"/>
</dbReference>
<dbReference type="AlphaFoldDB" id="A0A5P8VSF0"/>
<dbReference type="KEGG" id="nsh:GXM_00775"/>
<keyword evidence="2" id="KW-1185">Reference proteome</keyword>
<dbReference type="EMBL" id="CP045226">
    <property type="protein sequence ID" value="QFS43302.1"/>
    <property type="molecule type" value="Genomic_DNA"/>
</dbReference>
<evidence type="ECO:0000313" key="1">
    <source>
        <dbReference type="EMBL" id="QFS43302.1"/>
    </source>
</evidence>
<sequence>MSLFTNLLNLHSGTKPREDFFTEIVAYFLSLNNDILLAWLKHHSIISDDNYSSVKISTQQEHQALAIHTEDSRLDIVVELSTGLNTDVIFIESKIGAKDGNNALKKYAEILSNLPNVRYRILIYITRDYDPKEETKKYCLDLSPKVNFFQLRWYQFYSLLKECASDILAQEILIFMRKNGMSHTNQFSSVDLLTMVNYNKTLLLMESTLSEEVQQEFKLAFGGVIKGAASRTQWKWDERYIIYTHFSPSTWDLWCGVGYFGLNPSNLTDYPYLGIFLQVSHKFAQRPKIIESMQKVINDKPNIWTPSNLKVLPAWSGIFYRRSLKDFLSQENHVSAIKLFFQESIKELKTVQEQYFDFPWKGVSIEAATEPDQEEYPDILLSSIGGV</sequence>